<evidence type="ECO:0000259" key="9">
    <source>
        <dbReference type="Pfam" id="PF01636"/>
    </source>
</evidence>
<evidence type="ECO:0000259" key="10">
    <source>
        <dbReference type="Pfam" id="PF18085"/>
    </source>
</evidence>
<evidence type="ECO:0000256" key="3">
    <source>
        <dbReference type="ARBA" id="ARBA00013882"/>
    </source>
</evidence>
<feature type="domain" description="Aminoglycoside phosphotransferase" evidence="9">
    <location>
        <begin position="153"/>
        <end position="409"/>
    </location>
</feature>
<dbReference type="RefSeq" id="WP_076650247.1">
    <property type="nucleotide sequence ID" value="NZ_FTPS01000002.1"/>
</dbReference>
<name>A0A1R3X8D5_9RHOB</name>
<dbReference type="InterPro" id="IPR011009">
    <property type="entry name" value="Kinase-like_dom_sf"/>
</dbReference>
<comment type="catalytic activity">
    <reaction evidence="8">
        <text>D-maltose + ATP = alpha-maltose 1-phosphate + ADP + H(+)</text>
        <dbReference type="Rhea" id="RHEA:31915"/>
        <dbReference type="ChEBI" id="CHEBI:15378"/>
        <dbReference type="ChEBI" id="CHEBI:17306"/>
        <dbReference type="ChEBI" id="CHEBI:30616"/>
        <dbReference type="ChEBI" id="CHEBI:63576"/>
        <dbReference type="ChEBI" id="CHEBI:456216"/>
        <dbReference type="EC" id="2.7.1.175"/>
    </reaction>
</comment>
<proteinExistence type="inferred from homology"/>
<evidence type="ECO:0000256" key="2">
    <source>
        <dbReference type="ARBA" id="ARBA00011962"/>
    </source>
</evidence>
<dbReference type="InterPro" id="IPR002575">
    <property type="entry name" value="Aminoglycoside_PTrfase"/>
</dbReference>
<dbReference type="Gene3D" id="3.90.1200.10">
    <property type="match status" value="1"/>
</dbReference>
<dbReference type="STRING" id="515897.SAMN05421849_2365"/>
<evidence type="ECO:0000256" key="1">
    <source>
        <dbReference type="ARBA" id="ARBA00006219"/>
    </source>
</evidence>
<dbReference type="GO" id="GO:0016740">
    <property type="term" value="F:transferase activity"/>
    <property type="evidence" value="ECO:0007669"/>
    <property type="project" value="UniProtKB-KW"/>
</dbReference>
<sequence>MNAPAPLPAPDGGFLGAVDGRWRHPLETGILPGWLGSRRWFGARNRPVRAVTLLPLAEMAPDLALLLIDVRLDGATQRYFLPLALRDATGAVGFPLAPVAGGRVLIDAAEDAASAGVLLAALRAGITLHTGNGQIRFEPEDATRLASPGPPRALKADQSNATHVFGQDVMLKLYRHIHPGLQPEVEMARHLSRQGFTHMPAFLGQVALHQGNGAADSGESGNDRSDHDSVLAVAFAYLRNEGDAWSWLCAALRQDPGPGRGAWLMTRLGQRMGDLHRCLSATDAPPGFTPEPVTIAHVERWMHETESDLETALEALARAALGPAETQLAREALGRRAEFARLIGQPAHLPPSGLCTRIHGDLHLGQVLVTRDPGGARDVAIIDFEGEPRRPLPERRTLTSPLRDVAGMLRSLDYAAQLCDAGRSWARGASRSCLAAYELSMDGSPALPAREPARALLRLFLLQKAAYEISYELASRPELVAVPLRGLLALIGTGADRSGQEKETP</sequence>
<gene>
    <name evidence="11" type="ORF">SAMN05421849_2365</name>
</gene>
<keyword evidence="12" id="KW-1185">Reference proteome</keyword>
<accession>A0A1R3X8D5</accession>
<dbReference type="Pfam" id="PF18085">
    <property type="entry name" value="Mak_N_cap"/>
    <property type="match status" value="1"/>
</dbReference>
<evidence type="ECO:0000256" key="7">
    <source>
        <dbReference type="ARBA" id="ARBA00031251"/>
    </source>
</evidence>
<dbReference type="EC" id="2.7.1.175" evidence="2"/>
<dbReference type="Pfam" id="PF01636">
    <property type="entry name" value="APH"/>
    <property type="match status" value="1"/>
</dbReference>
<evidence type="ECO:0000256" key="5">
    <source>
        <dbReference type="ARBA" id="ARBA00022741"/>
    </source>
</evidence>
<evidence type="ECO:0000313" key="11">
    <source>
        <dbReference type="EMBL" id="SIT86672.1"/>
    </source>
</evidence>
<keyword evidence="5" id="KW-0547">Nucleotide-binding</keyword>
<protein>
    <recommendedName>
        <fullName evidence="3">Maltokinase</fullName>
        <ecNumber evidence="2">2.7.1.175</ecNumber>
    </recommendedName>
    <alternativeName>
        <fullName evidence="7">Maltose-1-phosphate synthase</fullName>
    </alternativeName>
</protein>
<evidence type="ECO:0000313" key="12">
    <source>
        <dbReference type="Proteomes" id="UP000192455"/>
    </source>
</evidence>
<evidence type="ECO:0000256" key="6">
    <source>
        <dbReference type="ARBA" id="ARBA00022840"/>
    </source>
</evidence>
<dbReference type="EMBL" id="FTPS01000002">
    <property type="protein sequence ID" value="SIT86672.1"/>
    <property type="molecule type" value="Genomic_DNA"/>
</dbReference>
<dbReference type="Proteomes" id="UP000192455">
    <property type="component" value="Unassembled WGS sequence"/>
</dbReference>
<feature type="domain" description="Maltokinase N-terminal cap" evidence="10">
    <location>
        <begin position="34"/>
        <end position="111"/>
    </location>
</feature>
<dbReference type="GO" id="GO:0005524">
    <property type="term" value="F:ATP binding"/>
    <property type="evidence" value="ECO:0007669"/>
    <property type="project" value="UniProtKB-KW"/>
</dbReference>
<reference evidence="11 12" key="1">
    <citation type="submission" date="2017-01" db="EMBL/GenBank/DDBJ databases">
        <authorList>
            <person name="Mah S.A."/>
            <person name="Swanson W.J."/>
            <person name="Moy G.W."/>
            <person name="Vacquier V.D."/>
        </authorList>
    </citation>
    <scope>NUCLEOTIDE SEQUENCE [LARGE SCALE GENOMIC DNA]</scope>
    <source>
        <strain evidence="11 12">DSM 21219</strain>
    </source>
</reference>
<keyword evidence="4 11" id="KW-0808">Transferase</keyword>
<dbReference type="OrthoDB" id="9805159at2"/>
<comment type="similarity">
    <text evidence="1">Belongs to the aminoglycoside phosphotransferase family.</text>
</comment>
<keyword evidence="6" id="KW-0067">ATP-binding</keyword>
<dbReference type="SUPFAM" id="SSF56112">
    <property type="entry name" value="Protein kinase-like (PK-like)"/>
    <property type="match status" value="1"/>
</dbReference>
<evidence type="ECO:0000256" key="4">
    <source>
        <dbReference type="ARBA" id="ARBA00022679"/>
    </source>
</evidence>
<dbReference type="AlphaFoldDB" id="A0A1R3X8D5"/>
<evidence type="ECO:0000256" key="8">
    <source>
        <dbReference type="ARBA" id="ARBA00049067"/>
    </source>
</evidence>
<dbReference type="InterPro" id="IPR040999">
    <property type="entry name" value="Mak_N_cap"/>
</dbReference>
<organism evidence="11 12">
    <name type="scientific">Pontibaca methylaminivorans</name>
    <dbReference type="NCBI Taxonomy" id="515897"/>
    <lineage>
        <taxon>Bacteria</taxon>
        <taxon>Pseudomonadati</taxon>
        <taxon>Pseudomonadota</taxon>
        <taxon>Alphaproteobacteria</taxon>
        <taxon>Rhodobacterales</taxon>
        <taxon>Roseobacteraceae</taxon>
        <taxon>Pontibaca</taxon>
    </lineage>
</organism>